<keyword evidence="1" id="KW-1133">Transmembrane helix</keyword>
<keyword evidence="1" id="KW-0472">Membrane</keyword>
<name>A0ABU8LTN1_9MICO</name>
<keyword evidence="3" id="KW-1185">Reference proteome</keyword>
<evidence type="ECO:0008006" key="4">
    <source>
        <dbReference type="Google" id="ProtNLM"/>
    </source>
</evidence>
<keyword evidence="1" id="KW-0812">Transmembrane</keyword>
<feature type="transmembrane region" description="Helical" evidence="1">
    <location>
        <begin position="12"/>
        <end position="33"/>
    </location>
</feature>
<dbReference type="RefSeq" id="WP_337338444.1">
    <property type="nucleotide sequence ID" value="NZ_JBBDGL010000002.1"/>
</dbReference>
<evidence type="ECO:0000256" key="1">
    <source>
        <dbReference type="SAM" id="Phobius"/>
    </source>
</evidence>
<reference evidence="2 3" key="1">
    <citation type="submission" date="2024-02" db="EMBL/GenBank/DDBJ databases">
        <authorList>
            <person name="Saticioglu I.B."/>
        </authorList>
    </citation>
    <scope>NUCLEOTIDE SEQUENCE [LARGE SCALE GENOMIC DNA]</scope>
    <source>
        <strain evidence="2 3">Mu-86</strain>
    </source>
</reference>
<feature type="transmembrane region" description="Helical" evidence="1">
    <location>
        <begin position="106"/>
        <end position="125"/>
    </location>
</feature>
<comment type="caution">
    <text evidence="2">The sequence shown here is derived from an EMBL/GenBank/DDBJ whole genome shotgun (WGS) entry which is preliminary data.</text>
</comment>
<protein>
    <recommendedName>
        <fullName evidence="4">Integral membrane protein</fullName>
    </recommendedName>
</protein>
<feature type="transmembrane region" description="Helical" evidence="1">
    <location>
        <begin position="54"/>
        <end position="73"/>
    </location>
</feature>
<sequence length="143" mass="15298">MSWLQRTACESLLVFAAGMVLPLFVLALVWSRLPFVRNFIRPREVRIGRWRNTWTGVVSGALMVAVGVLLIATNGTASLGSALGAPDQVRLESWVMTATSAVPDSLVVAATALVVVGVVAIRMLLKRTSASTDQEASEVETDS</sequence>
<gene>
    <name evidence="2" type="ORF">WDU96_06485</name>
</gene>
<dbReference type="Proteomes" id="UP001368654">
    <property type="component" value="Unassembled WGS sequence"/>
</dbReference>
<dbReference type="EMBL" id="JBBDGL010000002">
    <property type="protein sequence ID" value="MEJ1155244.1"/>
    <property type="molecule type" value="Genomic_DNA"/>
</dbReference>
<evidence type="ECO:0000313" key="3">
    <source>
        <dbReference type="Proteomes" id="UP001368654"/>
    </source>
</evidence>
<evidence type="ECO:0000313" key="2">
    <source>
        <dbReference type="EMBL" id="MEJ1155244.1"/>
    </source>
</evidence>
<organism evidence="2 3">
    <name type="scientific">Microbacterium marmarense</name>
    <dbReference type="NCBI Taxonomy" id="3122051"/>
    <lineage>
        <taxon>Bacteria</taxon>
        <taxon>Bacillati</taxon>
        <taxon>Actinomycetota</taxon>
        <taxon>Actinomycetes</taxon>
        <taxon>Micrococcales</taxon>
        <taxon>Microbacteriaceae</taxon>
        <taxon>Microbacterium</taxon>
    </lineage>
</organism>
<proteinExistence type="predicted"/>
<accession>A0ABU8LTN1</accession>